<dbReference type="CDD" id="cd22992">
    <property type="entry name" value="MOC1"/>
    <property type="match status" value="1"/>
</dbReference>
<dbReference type="AlphaFoldDB" id="A0A4Y7KY39"/>
<dbReference type="EMBL" id="CM010723">
    <property type="protein sequence ID" value="RZC77697.1"/>
    <property type="molecule type" value="Genomic_DNA"/>
</dbReference>
<organism evidence="1 2">
    <name type="scientific">Papaver somniferum</name>
    <name type="common">Opium poppy</name>
    <dbReference type="NCBI Taxonomy" id="3469"/>
    <lineage>
        <taxon>Eukaryota</taxon>
        <taxon>Viridiplantae</taxon>
        <taxon>Streptophyta</taxon>
        <taxon>Embryophyta</taxon>
        <taxon>Tracheophyta</taxon>
        <taxon>Spermatophyta</taxon>
        <taxon>Magnoliopsida</taxon>
        <taxon>Ranunculales</taxon>
        <taxon>Papaveraceae</taxon>
        <taxon>Papaveroideae</taxon>
        <taxon>Papaver</taxon>
    </lineage>
</organism>
<dbReference type="PANTHER" id="PTHR36015:SF6">
    <property type="entry name" value="HOLLIDAY JUNCTION RESOLVASE MOC1, CHLOROPLASTIC-RELATED"/>
    <property type="match status" value="1"/>
</dbReference>
<gene>
    <name evidence="1" type="ORF">C5167_001873</name>
</gene>
<dbReference type="STRING" id="3469.A0A4Y7KY39"/>
<protein>
    <submittedName>
        <fullName evidence="1">Uncharacterized protein</fullName>
    </submittedName>
</protein>
<evidence type="ECO:0000313" key="2">
    <source>
        <dbReference type="Proteomes" id="UP000316621"/>
    </source>
</evidence>
<sequence length="290" mass="31808">MVQIIPTQTLSSPTFIINKISATISTKIPIFSSKSRLFSDSSVDLNGTGNRRDRVLRVSSKVKDKVSSAELKEKWLTSLSTPLHDESECNDKRLVEWMIGVDPDVSGALALLRSDDFGCSAQVFDSPHVRLLVGKTMRRRLDTRSIVQLLRSFDAPPGTTAYIEQSTPFPTDGKQGWWSGGFGYGIWTGVLVASGFSVVPVSSLMWKNHFELAGSRLSKDDSRKAASTLFPSLSSQLTRKKDHGRAEALLIAAYGKGLVLKSEELFKPEALLPKSEECLLESDAILMKAG</sequence>
<proteinExistence type="predicted"/>
<dbReference type="OMA" id="HSMTSKF"/>
<keyword evidence="2" id="KW-1185">Reference proteome</keyword>
<accession>A0A4Y7KY39</accession>
<dbReference type="Proteomes" id="UP000316621">
    <property type="component" value="Chromosome 9"/>
</dbReference>
<dbReference type="OrthoDB" id="1910737at2759"/>
<name>A0A4Y7KY39_PAPSO</name>
<evidence type="ECO:0000313" key="1">
    <source>
        <dbReference type="EMBL" id="RZC77697.1"/>
    </source>
</evidence>
<dbReference type="GO" id="GO:0008821">
    <property type="term" value="F:crossover junction DNA endonuclease activity"/>
    <property type="evidence" value="ECO:0007669"/>
    <property type="project" value="InterPro"/>
</dbReference>
<dbReference type="PANTHER" id="PTHR36015">
    <property type="entry name" value="HOLLIDAY JUNCTION RESOLVASE MOC1, CHLOROPLASTIC-RELATED"/>
    <property type="match status" value="1"/>
</dbReference>
<dbReference type="Gramene" id="RZC77697">
    <property type="protein sequence ID" value="RZC77697"/>
    <property type="gene ID" value="C5167_001873"/>
</dbReference>
<dbReference type="InterPro" id="IPR045290">
    <property type="entry name" value="MOC1-like"/>
</dbReference>
<reference evidence="1 2" key="1">
    <citation type="journal article" date="2018" name="Science">
        <title>The opium poppy genome and morphinan production.</title>
        <authorList>
            <person name="Guo L."/>
            <person name="Winzer T."/>
            <person name="Yang X."/>
            <person name="Li Y."/>
            <person name="Ning Z."/>
            <person name="He Z."/>
            <person name="Teodor R."/>
            <person name="Lu Y."/>
            <person name="Bowser T.A."/>
            <person name="Graham I.A."/>
            <person name="Ye K."/>
        </authorList>
    </citation>
    <scope>NUCLEOTIDE SEQUENCE [LARGE SCALE GENOMIC DNA]</scope>
    <source>
        <strain evidence="2">cv. HN1</strain>
        <tissue evidence="1">Leaves</tissue>
    </source>
</reference>